<feature type="transmembrane region" description="Helical" evidence="2">
    <location>
        <begin position="21"/>
        <end position="39"/>
    </location>
</feature>
<dbReference type="PANTHER" id="PTHR10108">
    <property type="entry name" value="SAM-DEPENDENT METHYLTRANSFERASE"/>
    <property type="match status" value="1"/>
</dbReference>
<dbReference type="GO" id="GO:0008168">
    <property type="term" value="F:methyltransferase activity"/>
    <property type="evidence" value="ECO:0007669"/>
    <property type="project" value="UniProtKB-UniRule"/>
</dbReference>
<organism evidence="3">
    <name type="scientific">Ananas comosus var. bracteatus</name>
    <name type="common">red pineapple</name>
    <dbReference type="NCBI Taxonomy" id="296719"/>
    <lineage>
        <taxon>Eukaryota</taxon>
        <taxon>Viridiplantae</taxon>
        <taxon>Streptophyta</taxon>
        <taxon>Embryophyta</taxon>
        <taxon>Tracheophyta</taxon>
        <taxon>Spermatophyta</taxon>
        <taxon>Magnoliopsida</taxon>
        <taxon>Liliopsida</taxon>
        <taxon>Poales</taxon>
        <taxon>Bromeliaceae</taxon>
        <taxon>Bromelioideae</taxon>
        <taxon>Ananas</taxon>
    </lineage>
</organism>
<keyword evidence="2" id="KW-1133">Transmembrane helix</keyword>
<keyword evidence="2" id="KW-0808">Transferase</keyword>
<comment type="similarity">
    <text evidence="2">Belongs to the methyltransferase superfamily.</text>
</comment>
<protein>
    <recommendedName>
        <fullName evidence="2">Methyltransferase</fullName>
        <ecNumber evidence="2">2.1.1.-</ecNumber>
    </recommendedName>
</protein>
<accession>A0A6V7QPF7</accession>
<evidence type="ECO:0000256" key="2">
    <source>
        <dbReference type="RuleBase" id="RU366043"/>
    </source>
</evidence>
<keyword evidence="2" id="KW-0812">Transmembrane</keyword>
<dbReference type="AlphaFoldDB" id="A0A6V7QPF7"/>
<keyword evidence="2" id="KW-0325">Glycoprotein</keyword>
<keyword evidence="2" id="KW-0735">Signal-anchor</keyword>
<gene>
    <name evidence="3" type="ORF">CB5_LOCUS28313</name>
</gene>
<dbReference type="GO" id="GO:0032259">
    <property type="term" value="P:methylation"/>
    <property type="evidence" value="ECO:0007669"/>
    <property type="project" value="UniProtKB-KW"/>
</dbReference>
<dbReference type="Pfam" id="PF03141">
    <property type="entry name" value="Methyltransf_29"/>
    <property type="match status" value="1"/>
</dbReference>
<keyword evidence="2" id="KW-0472">Membrane</keyword>
<evidence type="ECO:0000256" key="1">
    <source>
        <dbReference type="ARBA" id="ARBA00022603"/>
    </source>
</evidence>
<dbReference type="GO" id="GO:0005802">
    <property type="term" value="C:trans-Golgi network"/>
    <property type="evidence" value="ECO:0007669"/>
    <property type="project" value="TreeGrafter"/>
</dbReference>
<dbReference type="EC" id="2.1.1.-" evidence="2"/>
<proteinExistence type="inferred from homology"/>
<keyword evidence="1 2" id="KW-0489">Methyltransferase</keyword>
<name>A0A6V7QPF7_ANACO</name>
<dbReference type="GO" id="GO:0016020">
    <property type="term" value="C:membrane"/>
    <property type="evidence" value="ECO:0007669"/>
    <property type="project" value="UniProtKB-SubCell"/>
</dbReference>
<dbReference type="InterPro" id="IPR004159">
    <property type="entry name" value="Put_SAM_MeTrfase"/>
</dbReference>
<dbReference type="EMBL" id="LR862137">
    <property type="protein sequence ID" value="CAD1845102.1"/>
    <property type="molecule type" value="Genomic_DNA"/>
</dbReference>
<dbReference type="PANTHER" id="PTHR10108:SF984">
    <property type="entry name" value="METHYLTRANSFERASE PMT21-RELATED"/>
    <property type="match status" value="1"/>
</dbReference>
<reference evidence="3" key="1">
    <citation type="submission" date="2020-07" db="EMBL/GenBank/DDBJ databases">
        <authorList>
            <person name="Lin J."/>
        </authorList>
    </citation>
    <scope>NUCLEOTIDE SEQUENCE</scope>
</reference>
<evidence type="ECO:0000313" key="3">
    <source>
        <dbReference type="EMBL" id="CAD1845102.1"/>
    </source>
</evidence>
<dbReference type="GO" id="GO:0005768">
    <property type="term" value="C:endosome"/>
    <property type="evidence" value="ECO:0007669"/>
    <property type="project" value="TreeGrafter"/>
</dbReference>
<comment type="subcellular location">
    <subcellularLocation>
        <location evidence="2">Membrane</location>
        <topology evidence="2">Single-pass type II membrane protein</topology>
    </subcellularLocation>
</comment>
<sequence length="162" mass="19107">MRNKDSKSGIYPNKRSRVVPMSLMFMVLCGFSFYLGGIYCSEKNRFFNKDAVPLIRPLKETTVVPLKIKPVVFPECSSDYQDYTPCTDPTRWKKYGNYRLTYMERHCPPMTEREECLVPPPDGYKPPIRWPKSRNECWYRKGEHVTKLSWRMLDSQGCDCII</sequence>